<evidence type="ECO:0000259" key="4">
    <source>
        <dbReference type="SMART" id="SM01403"/>
    </source>
</evidence>
<dbReference type="PRINTS" id="PR00971">
    <property type="entry name" value="RIBOSOMALS10"/>
</dbReference>
<dbReference type="InterPro" id="IPR027486">
    <property type="entry name" value="Ribosomal_uS10_dom"/>
</dbReference>
<dbReference type="SMART" id="SM01403">
    <property type="entry name" value="Ribosomal_S10"/>
    <property type="match status" value="1"/>
</dbReference>
<sequence>MNKTLFSISLSSHNGERLEHFSKQLILLLGLMGIAHRKSSQLPTQKDKITLLSSPHVYKKAREQFELLTHQRVIHCFTTTKGGVTVPIRIIKMFIKELQFKTPAGIAVRLNGNYNLFEQLKKAVKS</sequence>
<dbReference type="GO" id="GO:0005840">
    <property type="term" value="C:ribosome"/>
    <property type="evidence" value="ECO:0007669"/>
    <property type="project" value="UniProtKB-KW"/>
</dbReference>
<dbReference type="EMBL" id="MG202008">
    <property type="protein sequence ID" value="ATY40922.1"/>
    <property type="molecule type" value="Genomic_DNA"/>
</dbReference>
<dbReference type="GeneID" id="35199363"/>
<name>A0A2H4R8E6_9EUKA</name>
<dbReference type="InterPro" id="IPR001848">
    <property type="entry name" value="Ribosomal_uS10"/>
</dbReference>
<keyword evidence="3" id="KW-0687">Ribonucleoprotein</keyword>
<proteinExistence type="inferred from homology"/>
<feature type="domain" description="Small ribosomal subunit protein uS10" evidence="4">
    <location>
        <begin position="7"/>
        <end position="111"/>
    </location>
</feature>
<dbReference type="RefSeq" id="YP_009446434.1">
    <property type="nucleotide sequence ID" value="NC_036491.1"/>
</dbReference>
<evidence type="ECO:0000313" key="5">
    <source>
        <dbReference type="EMBL" id="ATY40922.1"/>
    </source>
</evidence>
<keyword evidence="2 5" id="KW-0689">Ribosomal protein</keyword>
<organism evidence="5">
    <name type="scientific">Ancoracysta twista</name>
    <dbReference type="NCBI Taxonomy" id="2044563"/>
    <lineage>
        <taxon>Eukaryota</taxon>
        <taxon>Provora</taxon>
        <taxon>Nebulidia</taxon>
        <taxon>Nebulidea</taxon>
        <taxon>Nebulidida</taxon>
        <taxon>Nebulidae</taxon>
    </lineage>
</organism>
<accession>A0A2H4R8E6</accession>
<dbReference type="GO" id="GO:0003735">
    <property type="term" value="F:structural constituent of ribosome"/>
    <property type="evidence" value="ECO:0007669"/>
    <property type="project" value="InterPro"/>
</dbReference>
<evidence type="ECO:0000256" key="2">
    <source>
        <dbReference type="ARBA" id="ARBA00022980"/>
    </source>
</evidence>
<dbReference type="Gene3D" id="3.30.70.600">
    <property type="entry name" value="Ribosomal protein S10 domain"/>
    <property type="match status" value="1"/>
</dbReference>
<dbReference type="GO" id="GO:1990904">
    <property type="term" value="C:ribonucleoprotein complex"/>
    <property type="evidence" value="ECO:0007669"/>
    <property type="project" value="UniProtKB-KW"/>
</dbReference>
<dbReference type="PANTHER" id="PTHR11700">
    <property type="entry name" value="30S RIBOSOMAL PROTEIN S10 FAMILY MEMBER"/>
    <property type="match status" value="1"/>
</dbReference>
<dbReference type="SUPFAM" id="SSF54999">
    <property type="entry name" value="Ribosomal protein S10"/>
    <property type="match status" value="1"/>
</dbReference>
<comment type="similarity">
    <text evidence="1">Belongs to the universal ribosomal protein uS10 family.</text>
</comment>
<gene>
    <name evidence="5" type="primary">rps10</name>
</gene>
<dbReference type="AlphaFoldDB" id="A0A2H4R8E6"/>
<protein>
    <submittedName>
        <fullName evidence="5">Ribosomal protein S10</fullName>
    </submittedName>
</protein>
<dbReference type="InterPro" id="IPR036838">
    <property type="entry name" value="Ribosomal_uS10_dom_sf"/>
</dbReference>
<geneLocation type="mitochondrion" evidence="5"/>
<reference evidence="5" key="1">
    <citation type="journal article" date="2017" name="Curr. Biol.">
        <title>A New Lineage of Eukaryotes Illuminates Early Mitochondrial Genome Reduction.</title>
        <authorList>
            <person name="Janouskovec J."/>
            <person name="Tikhonenkov D.V."/>
            <person name="Burki F."/>
            <person name="Howe A.T."/>
            <person name="Rohwer F.L."/>
            <person name="Mylnikov A.P."/>
            <person name="Keeling P.J."/>
        </authorList>
    </citation>
    <scope>NUCLEOTIDE SEQUENCE</scope>
    <source>
        <strain evidence="5">TD-1</strain>
    </source>
</reference>
<dbReference type="GO" id="GO:0006412">
    <property type="term" value="P:translation"/>
    <property type="evidence" value="ECO:0007669"/>
    <property type="project" value="InterPro"/>
</dbReference>
<dbReference type="HAMAP" id="MF_00508">
    <property type="entry name" value="Ribosomal_uS10"/>
    <property type="match status" value="1"/>
</dbReference>
<dbReference type="Pfam" id="PF00338">
    <property type="entry name" value="Ribosomal_S10"/>
    <property type="match status" value="1"/>
</dbReference>
<evidence type="ECO:0000256" key="3">
    <source>
        <dbReference type="ARBA" id="ARBA00023274"/>
    </source>
</evidence>
<evidence type="ECO:0000256" key="1">
    <source>
        <dbReference type="ARBA" id="ARBA00007102"/>
    </source>
</evidence>
<keyword evidence="5" id="KW-0496">Mitochondrion</keyword>